<evidence type="ECO:0000313" key="2">
    <source>
        <dbReference type="EMBL" id="KDR73026.1"/>
    </source>
</evidence>
<dbReference type="STRING" id="685588.A0A067SQ77"/>
<dbReference type="PANTHER" id="PTHR45348">
    <property type="entry name" value="HYPOTHETICAL OXIDOREDUCTASE (EUROFUNG)"/>
    <property type="match status" value="1"/>
</dbReference>
<dbReference type="HOGENOM" id="CLU_026673_16_1_1"/>
<protein>
    <recommendedName>
        <fullName evidence="1">Enoyl reductase (ER) domain-containing protein</fullName>
    </recommendedName>
</protein>
<sequence>MKALITANPNTAVVEDIPVPELGAKDIRVKVHSIALNPVDSLYVAHPSDQPGRVVGSDVAGVIDEIGDEVKQWKVGDRVAGLLQGATSGNPRPGGFAEYAILEEDLAIRIPSGVSFEEAATLPLCSLTAAQALFIRLDINAPFPSPLNFAETQIESPAILVYSGATSLGLFTIGLARLLRTPAGHRYRIYATASPKNHDKLLALGVNEVFDYRSPTWPDDVRKASGGISYAVDCISEDSSTALLSQTFVEAGGKIAVIRKSAWHKEGVRDDVVPLYGAVWSGLGHEIRYNNEILPASPSWREFTVAFFKFLSAGSADDHTKFPILPNPVRLMPGGLERVVADGFSLLGSGKVIDRTSSNVTDGDDWMKPISAEKLVYHVFGA</sequence>
<dbReference type="InterPro" id="IPR013154">
    <property type="entry name" value="ADH-like_N"/>
</dbReference>
<evidence type="ECO:0000259" key="1">
    <source>
        <dbReference type="SMART" id="SM00829"/>
    </source>
</evidence>
<dbReference type="Proteomes" id="UP000027222">
    <property type="component" value="Unassembled WGS sequence"/>
</dbReference>
<organism evidence="2 3">
    <name type="scientific">Galerina marginata (strain CBS 339.88)</name>
    <dbReference type="NCBI Taxonomy" id="685588"/>
    <lineage>
        <taxon>Eukaryota</taxon>
        <taxon>Fungi</taxon>
        <taxon>Dikarya</taxon>
        <taxon>Basidiomycota</taxon>
        <taxon>Agaricomycotina</taxon>
        <taxon>Agaricomycetes</taxon>
        <taxon>Agaricomycetidae</taxon>
        <taxon>Agaricales</taxon>
        <taxon>Agaricineae</taxon>
        <taxon>Strophariaceae</taxon>
        <taxon>Galerina</taxon>
    </lineage>
</organism>
<dbReference type="CDD" id="cd08249">
    <property type="entry name" value="enoyl_reductase_like"/>
    <property type="match status" value="1"/>
</dbReference>
<accession>A0A067SQ77</accession>
<dbReference type="Pfam" id="PF08240">
    <property type="entry name" value="ADH_N"/>
    <property type="match status" value="1"/>
</dbReference>
<dbReference type="AlphaFoldDB" id="A0A067SQ77"/>
<dbReference type="OrthoDB" id="10257049at2759"/>
<dbReference type="SUPFAM" id="SSF50129">
    <property type="entry name" value="GroES-like"/>
    <property type="match status" value="1"/>
</dbReference>
<dbReference type="InterPro" id="IPR047122">
    <property type="entry name" value="Trans-enoyl_RdTase-like"/>
</dbReference>
<dbReference type="SUPFAM" id="SSF51735">
    <property type="entry name" value="NAD(P)-binding Rossmann-fold domains"/>
    <property type="match status" value="1"/>
</dbReference>
<reference evidence="3" key="1">
    <citation type="journal article" date="2014" name="Proc. Natl. Acad. Sci. U.S.A.">
        <title>Extensive sampling of basidiomycete genomes demonstrates inadequacy of the white-rot/brown-rot paradigm for wood decay fungi.</title>
        <authorList>
            <person name="Riley R."/>
            <person name="Salamov A.A."/>
            <person name="Brown D.W."/>
            <person name="Nagy L.G."/>
            <person name="Floudas D."/>
            <person name="Held B.W."/>
            <person name="Levasseur A."/>
            <person name="Lombard V."/>
            <person name="Morin E."/>
            <person name="Otillar R."/>
            <person name="Lindquist E.A."/>
            <person name="Sun H."/>
            <person name="LaButti K.M."/>
            <person name="Schmutz J."/>
            <person name="Jabbour D."/>
            <person name="Luo H."/>
            <person name="Baker S.E."/>
            <person name="Pisabarro A.G."/>
            <person name="Walton J.D."/>
            <person name="Blanchette R.A."/>
            <person name="Henrissat B."/>
            <person name="Martin F."/>
            <person name="Cullen D."/>
            <person name="Hibbett D.S."/>
            <person name="Grigoriev I.V."/>
        </authorList>
    </citation>
    <scope>NUCLEOTIDE SEQUENCE [LARGE SCALE GENOMIC DNA]</scope>
    <source>
        <strain evidence="3">CBS 339.88</strain>
    </source>
</reference>
<feature type="domain" description="Enoyl reductase (ER)" evidence="1">
    <location>
        <begin position="7"/>
        <end position="353"/>
    </location>
</feature>
<dbReference type="GO" id="GO:0016651">
    <property type="term" value="F:oxidoreductase activity, acting on NAD(P)H"/>
    <property type="evidence" value="ECO:0007669"/>
    <property type="project" value="InterPro"/>
</dbReference>
<dbReference type="EMBL" id="KL142387">
    <property type="protein sequence ID" value="KDR73026.1"/>
    <property type="molecule type" value="Genomic_DNA"/>
</dbReference>
<dbReference type="Gene3D" id="3.90.180.10">
    <property type="entry name" value="Medium-chain alcohol dehydrogenases, catalytic domain"/>
    <property type="match status" value="1"/>
</dbReference>
<proteinExistence type="predicted"/>
<dbReference type="InterPro" id="IPR020843">
    <property type="entry name" value="ER"/>
</dbReference>
<dbReference type="PANTHER" id="PTHR45348:SF7">
    <property type="entry name" value="ZINC BINDING OXIDOREDUCTASE, PUTATIVE-RELATED"/>
    <property type="match status" value="1"/>
</dbReference>
<gene>
    <name evidence="2" type="ORF">GALMADRAFT_73353</name>
</gene>
<keyword evidence="3" id="KW-1185">Reference proteome</keyword>
<dbReference type="InterPro" id="IPR036291">
    <property type="entry name" value="NAD(P)-bd_dom_sf"/>
</dbReference>
<name>A0A067SQ77_GALM3</name>
<dbReference type="Gene3D" id="3.40.50.720">
    <property type="entry name" value="NAD(P)-binding Rossmann-like Domain"/>
    <property type="match status" value="1"/>
</dbReference>
<dbReference type="InterPro" id="IPR011032">
    <property type="entry name" value="GroES-like_sf"/>
</dbReference>
<evidence type="ECO:0000313" key="3">
    <source>
        <dbReference type="Proteomes" id="UP000027222"/>
    </source>
</evidence>
<dbReference type="SMART" id="SM00829">
    <property type="entry name" value="PKS_ER"/>
    <property type="match status" value="1"/>
</dbReference>